<dbReference type="AlphaFoldDB" id="A0A2S6HSS6"/>
<dbReference type="GO" id="GO:0003677">
    <property type="term" value="F:DNA binding"/>
    <property type="evidence" value="ECO:0007669"/>
    <property type="project" value="UniProtKB-KW"/>
</dbReference>
<comment type="similarity">
    <text evidence="1">Belongs to the BlaI transcriptional regulatory family.</text>
</comment>
<evidence type="ECO:0000313" key="5">
    <source>
        <dbReference type="EMBL" id="PPK80801.1"/>
    </source>
</evidence>
<accession>A0A2S6HSS6</accession>
<keyword evidence="3" id="KW-0238">DNA-binding</keyword>
<keyword evidence="2" id="KW-0805">Transcription regulation</keyword>
<comment type="caution">
    <text evidence="5">The sequence shown here is derived from an EMBL/GenBank/DDBJ whole genome shotgun (WGS) entry which is preliminary data.</text>
</comment>
<organism evidence="5 6">
    <name type="scientific">Lacrimispora xylanisolvens</name>
    <dbReference type="NCBI Taxonomy" id="384636"/>
    <lineage>
        <taxon>Bacteria</taxon>
        <taxon>Bacillati</taxon>
        <taxon>Bacillota</taxon>
        <taxon>Clostridia</taxon>
        <taxon>Lachnospirales</taxon>
        <taxon>Lachnospiraceae</taxon>
        <taxon>Lacrimispora</taxon>
    </lineage>
</organism>
<dbReference type="Proteomes" id="UP000237749">
    <property type="component" value="Unassembled WGS sequence"/>
</dbReference>
<dbReference type="InterPro" id="IPR036390">
    <property type="entry name" value="WH_DNA-bd_sf"/>
</dbReference>
<evidence type="ECO:0000256" key="4">
    <source>
        <dbReference type="ARBA" id="ARBA00023163"/>
    </source>
</evidence>
<sequence>MPKPKKVLTDREMDILNILWSSEKPLIASEIASSDPSLTINTIQVVLRNLLKKKLIEVADIVYSGTVLCRSYRPTAESKDFTLQKFITEFKNMKSITTPRLVASLLEHEKNEEAVIAELEKLLEERKRNLNREE</sequence>
<dbReference type="InterPro" id="IPR005650">
    <property type="entry name" value="BlaI_family"/>
</dbReference>
<evidence type="ECO:0000256" key="2">
    <source>
        <dbReference type="ARBA" id="ARBA00023015"/>
    </source>
</evidence>
<dbReference type="EMBL" id="PTJA01000005">
    <property type="protein sequence ID" value="PPK80801.1"/>
    <property type="molecule type" value="Genomic_DNA"/>
</dbReference>
<dbReference type="InterPro" id="IPR036388">
    <property type="entry name" value="WH-like_DNA-bd_sf"/>
</dbReference>
<dbReference type="OrthoDB" id="1098508at2"/>
<evidence type="ECO:0000313" key="6">
    <source>
        <dbReference type="Proteomes" id="UP000237749"/>
    </source>
</evidence>
<dbReference type="Pfam" id="PF03965">
    <property type="entry name" value="Penicillinase_R"/>
    <property type="match status" value="1"/>
</dbReference>
<evidence type="ECO:0000256" key="3">
    <source>
        <dbReference type="ARBA" id="ARBA00023125"/>
    </source>
</evidence>
<gene>
    <name evidence="5" type="ORF">BXY41_10516</name>
</gene>
<name>A0A2S6HSS6_9FIRM</name>
<keyword evidence="6" id="KW-1185">Reference proteome</keyword>
<dbReference type="Gene3D" id="1.10.10.10">
    <property type="entry name" value="Winged helix-like DNA-binding domain superfamily/Winged helix DNA-binding domain"/>
    <property type="match status" value="1"/>
</dbReference>
<evidence type="ECO:0000256" key="1">
    <source>
        <dbReference type="ARBA" id="ARBA00011046"/>
    </source>
</evidence>
<dbReference type="GO" id="GO:0045892">
    <property type="term" value="P:negative regulation of DNA-templated transcription"/>
    <property type="evidence" value="ECO:0007669"/>
    <property type="project" value="InterPro"/>
</dbReference>
<dbReference type="RefSeq" id="WP_104436799.1">
    <property type="nucleotide sequence ID" value="NZ_PTJA01000005.1"/>
</dbReference>
<proteinExistence type="inferred from homology"/>
<dbReference type="SUPFAM" id="SSF46785">
    <property type="entry name" value="Winged helix' DNA-binding domain"/>
    <property type="match status" value="1"/>
</dbReference>
<reference evidence="5 6" key="1">
    <citation type="submission" date="2018-02" db="EMBL/GenBank/DDBJ databases">
        <title>Genomic Encyclopedia of Archaeal and Bacterial Type Strains, Phase II (KMG-II): from individual species to whole genera.</title>
        <authorList>
            <person name="Goeker M."/>
        </authorList>
    </citation>
    <scope>NUCLEOTIDE SEQUENCE [LARGE SCALE GENOMIC DNA]</scope>
    <source>
        <strain evidence="5 6">DSM 3808</strain>
    </source>
</reference>
<keyword evidence="4" id="KW-0804">Transcription</keyword>
<protein>
    <submittedName>
        <fullName evidence="5">Putative transcriptional regulator</fullName>
    </submittedName>
</protein>